<proteinExistence type="predicted"/>
<comment type="pathway">
    <text evidence="3">Protein modification; protein ubiquitination.</text>
</comment>
<dbReference type="GO" id="GO:0004674">
    <property type="term" value="F:protein serine/threonine kinase activity"/>
    <property type="evidence" value="ECO:0007669"/>
    <property type="project" value="UniProtKB-KW"/>
</dbReference>
<dbReference type="GO" id="GO:0005524">
    <property type="term" value="F:ATP binding"/>
    <property type="evidence" value="ECO:0007669"/>
    <property type="project" value="UniProtKB-UniRule"/>
</dbReference>
<dbReference type="SMART" id="SM00220">
    <property type="entry name" value="S_TKc"/>
    <property type="match status" value="1"/>
</dbReference>
<evidence type="ECO:0000313" key="17">
    <source>
        <dbReference type="Proteomes" id="UP000029121"/>
    </source>
</evidence>
<reference evidence="16" key="2">
    <citation type="journal article" date="2013" name="Nat. Genet.">
        <title>Genome sequencing of Capsella rubella.</title>
        <authorList>
            <person name="Schmutz J."/>
            <person name="Prochnik S."/>
            <person name="Nordborg M."/>
            <person name="Weigel D."/>
            <person name="Rokhsar D."/>
            <person name="Wright S."/>
        </authorList>
    </citation>
    <scope>NUCLEOTIDE SEQUENCE</scope>
</reference>
<dbReference type="CDD" id="cd01989">
    <property type="entry name" value="USP_STK_Ubox_N"/>
    <property type="match status" value="1"/>
</dbReference>
<dbReference type="InterPro" id="IPR051348">
    <property type="entry name" value="U-box_ubiquitin_ligases"/>
</dbReference>
<dbReference type="Gene3D" id="3.30.40.10">
    <property type="entry name" value="Zinc/RING finger domain, C3HC4 (zinc finger)"/>
    <property type="match status" value="1"/>
</dbReference>
<feature type="compositionally biased region" description="Polar residues" evidence="13">
    <location>
        <begin position="284"/>
        <end position="307"/>
    </location>
</feature>
<feature type="domain" description="U-box" evidence="15">
    <location>
        <begin position="767"/>
        <end position="839"/>
    </location>
</feature>
<dbReference type="PANTHER" id="PTHR45647">
    <property type="entry name" value="OS02G0152300 PROTEIN"/>
    <property type="match status" value="1"/>
</dbReference>
<evidence type="ECO:0000256" key="6">
    <source>
        <dbReference type="ARBA" id="ARBA00022679"/>
    </source>
</evidence>
<dbReference type="Pfam" id="PF04564">
    <property type="entry name" value="U-box"/>
    <property type="match status" value="1"/>
</dbReference>
<keyword evidence="6" id="KW-0808">Transferase</keyword>
<keyword evidence="10 11" id="KW-0067">ATP-binding</keyword>
<dbReference type="SUPFAM" id="SSF52402">
    <property type="entry name" value="Adenine nucleotide alpha hydrolases-like"/>
    <property type="match status" value="1"/>
</dbReference>
<evidence type="ECO:0000256" key="4">
    <source>
        <dbReference type="ARBA" id="ARBA00012483"/>
    </source>
</evidence>
<dbReference type="PROSITE" id="PS00107">
    <property type="entry name" value="PROTEIN_KINASE_ATP"/>
    <property type="match status" value="1"/>
</dbReference>
<dbReference type="InterPro" id="IPR003613">
    <property type="entry name" value="Ubox_domain"/>
</dbReference>
<dbReference type="eggNOG" id="ENOG502QQ1P">
    <property type="taxonomic scope" value="Eukaryota"/>
</dbReference>
<dbReference type="STRING" id="81985.R0HB07"/>
<evidence type="ECO:0000256" key="13">
    <source>
        <dbReference type="SAM" id="MobiDB-lite"/>
    </source>
</evidence>
<name>R0HB07_9BRAS</name>
<evidence type="ECO:0000256" key="5">
    <source>
        <dbReference type="ARBA" id="ARBA00022527"/>
    </source>
</evidence>
<dbReference type="FunFam" id="3.30.200.20:FF:000039">
    <property type="entry name" value="receptor-like protein kinase FERONIA"/>
    <property type="match status" value="1"/>
</dbReference>
<feature type="domain" description="Protein kinase" evidence="14">
    <location>
        <begin position="486"/>
        <end position="749"/>
    </location>
</feature>
<evidence type="ECO:0000256" key="10">
    <source>
        <dbReference type="ARBA" id="ARBA00022840"/>
    </source>
</evidence>
<keyword evidence="5" id="KW-0723">Serine/threonine-protein kinase</keyword>
<dbReference type="GO" id="GO:0016567">
    <property type="term" value="P:protein ubiquitination"/>
    <property type="evidence" value="ECO:0007669"/>
    <property type="project" value="UniProtKB-UniPathway"/>
</dbReference>
<evidence type="ECO:0000256" key="1">
    <source>
        <dbReference type="ARBA" id="ARBA00000900"/>
    </source>
</evidence>
<dbReference type="UniPathway" id="UPA00143"/>
<dbReference type="Proteomes" id="UP000029121">
    <property type="component" value="Unassembled WGS sequence"/>
</dbReference>
<evidence type="ECO:0000259" key="15">
    <source>
        <dbReference type="PROSITE" id="PS51698"/>
    </source>
</evidence>
<evidence type="ECO:0000256" key="3">
    <source>
        <dbReference type="ARBA" id="ARBA00004906"/>
    </source>
</evidence>
<dbReference type="PROSITE" id="PS50011">
    <property type="entry name" value="PROTEIN_KINASE_DOM"/>
    <property type="match status" value="1"/>
</dbReference>
<keyword evidence="8" id="KW-0418">Kinase</keyword>
<sequence length="839" mass="93814">MALVTPIPAMGERAGSMRFHGIGSPGSRSSRSGIMDEPVSRLIEEKIFVAVDKHVAKSKSTLIWALQNTGGKKICLIHVHQPSQMIPVMGAKFPVGSVKDEEVRVFREKEREKVHMILDEYLRICQQRGVRAEKMFIEMESIENGIVQLISELGIRKLVMGAAADRHYSRRMTDLKSRKAIFVRREAPTLCQIWFTCKGYLIHTREATLDDSESEYASPRPSISASDLLQTFSTPESEHQHISRVQSTDSVRQLVSNGSSTEHSGRVSNGSSNTDDEERVSDASEVTGSATVMSTVDENSGHSSPSNFPDGVDDSFNNKIRKATSEAHSSKQEAFAETLRRQKAEKNALDAIRRAKQSESAYSEELKRRKDTEIAVAKEKERFVTIKKEQEVIMEELQSAMDQKAMLESQIAESDGTMEKLHQKLDIAVKLLQKLKDEREELQTERDRALREAEELRSRAETSTLQLPQYFTDFSFSEIEEATNHFDSTLKIGEGGYGSIYIGILRHTQVAIKMLNPNSSQGPVEYQQEVDVLSKMRHPNIITLIGACPEGWSLVYEYLPDGSLEDRINCKDNSPPLSWQNRVRIATEICAALVFLHSNKAHSLVHGDLKPANILLDSNLVSKLSDFGTCSLLHPNGSKSVRTDVTGTVAYLDPEASSSGELTPKSDVYSFGIILLRLLTGRPATRISNEVKYALDNGTLNDLLDPLAGDWPFVQAEQLARLALRCCETVSENRPDLGTEVWRVLEPMRASSGGSSSFHLGRNEHRIAPPYFICPIFQEVMQDPHVAADGFTYEAEAIRAWLDSEHDTSPMTNVKLSHTSLIANHALRSAIQEWLQHHW</sequence>
<evidence type="ECO:0000256" key="7">
    <source>
        <dbReference type="ARBA" id="ARBA00022741"/>
    </source>
</evidence>
<dbReference type="InterPro" id="IPR017441">
    <property type="entry name" value="Protein_kinase_ATP_BS"/>
</dbReference>
<accession>R0HB07</accession>
<reference evidence="17" key="1">
    <citation type="journal article" date="2013" name="Nat. Genet.">
        <title>The Capsella rubella genome and the genomic consequences of rapid mating system evolution.</title>
        <authorList>
            <person name="Slotte T."/>
            <person name="Hazzouri K.M."/>
            <person name="Agren J.A."/>
            <person name="Koenig D."/>
            <person name="Maumus F."/>
            <person name="Guo Y.L."/>
            <person name="Steige K."/>
            <person name="Platts A.E."/>
            <person name="Escobar J.S."/>
            <person name="Newman L.K."/>
            <person name="Wang W."/>
            <person name="Mandakova T."/>
            <person name="Vello E."/>
            <person name="Smith L.M."/>
            <person name="Henz S.R."/>
            <person name="Steffen J."/>
            <person name="Takuno S."/>
            <person name="Brandvain Y."/>
            <person name="Coop G."/>
            <person name="Andolfatto P."/>
            <person name="Hu T.T."/>
            <person name="Blanchette M."/>
            <person name="Clark R.M."/>
            <person name="Quesneville H."/>
            <person name="Nordborg M."/>
            <person name="Gaut B.S."/>
            <person name="Lysak M.A."/>
            <person name="Jenkins J."/>
            <person name="Grimwood J."/>
            <person name="Chapman J."/>
            <person name="Prochnik S."/>
            <person name="Shu S."/>
            <person name="Rokhsar D."/>
            <person name="Schmutz J."/>
            <person name="Weigel D."/>
            <person name="Wright S.I."/>
        </authorList>
    </citation>
    <scope>NUCLEOTIDE SEQUENCE [LARGE SCALE GENOMIC DNA]</scope>
    <source>
        <strain evidence="17">cv. Monte Gargano</strain>
    </source>
</reference>
<dbReference type="EC" id="2.3.2.27" evidence="4"/>
<dbReference type="InterPro" id="IPR014729">
    <property type="entry name" value="Rossmann-like_a/b/a_fold"/>
</dbReference>
<feature type="coiled-coil region" evidence="12">
    <location>
        <begin position="418"/>
        <end position="466"/>
    </location>
</feature>
<comment type="function">
    <text evidence="2">Functions as an E3 ubiquitin ligase.</text>
</comment>
<dbReference type="InterPro" id="IPR000719">
    <property type="entry name" value="Prot_kinase_dom"/>
</dbReference>
<evidence type="ECO:0000256" key="12">
    <source>
        <dbReference type="SAM" id="Coils"/>
    </source>
</evidence>
<dbReference type="CDD" id="cd16655">
    <property type="entry name" value="RING-Ubox_WDSUB1-like"/>
    <property type="match status" value="1"/>
</dbReference>
<dbReference type="InterPro" id="IPR011009">
    <property type="entry name" value="Kinase-like_dom_sf"/>
</dbReference>
<evidence type="ECO:0000313" key="16">
    <source>
        <dbReference type="EMBL" id="EOA26574.1"/>
    </source>
</evidence>
<protein>
    <recommendedName>
        <fullName evidence="4">RING-type E3 ubiquitin transferase</fullName>
        <ecNumber evidence="4">2.3.2.27</ecNumber>
    </recommendedName>
</protein>
<dbReference type="EMBL" id="KB870808">
    <property type="protein sequence ID" value="EOA26573.1"/>
    <property type="molecule type" value="Genomic_DNA"/>
</dbReference>
<keyword evidence="17" id="KW-1185">Reference proteome</keyword>
<dbReference type="InterPro" id="IPR008271">
    <property type="entry name" value="Ser/Thr_kinase_AS"/>
</dbReference>
<dbReference type="Gene3D" id="1.10.510.10">
    <property type="entry name" value="Transferase(Phosphotransferase) domain 1"/>
    <property type="match status" value="1"/>
</dbReference>
<keyword evidence="7 11" id="KW-0547">Nucleotide-binding</keyword>
<evidence type="ECO:0000259" key="14">
    <source>
        <dbReference type="PROSITE" id="PS50011"/>
    </source>
</evidence>
<feature type="region of interest" description="Disordered" evidence="13">
    <location>
        <begin position="232"/>
        <end position="317"/>
    </location>
</feature>
<dbReference type="PROSITE" id="PS00108">
    <property type="entry name" value="PROTEIN_KINASE_ST"/>
    <property type="match status" value="1"/>
</dbReference>
<dbReference type="SUPFAM" id="SSF56112">
    <property type="entry name" value="Protein kinase-like (PK-like)"/>
    <property type="match status" value="1"/>
</dbReference>
<keyword evidence="9" id="KW-0833">Ubl conjugation pathway</keyword>
<evidence type="ECO:0000256" key="11">
    <source>
        <dbReference type="PROSITE-ProRule" id="PRU10141"/>
    </source>
</evidence>
<dbReference type="Gene3D" id="3.30.200.20">
    <property type="entry name" value="Phosphorylase Kinase, domain 1"/>
    <property type="match status" value="1"/>
</dbReference>
<dbReference type="SMART" id="SM00504">
    <property type="entry name" value="Ubox"/>
    <property type="match status" value="1"/>
</dbReference>
<dbReference type="CDD" id="cd14066">
    <property type="entry name" value="STKc_IRAK"/>
    <property type="match status" value="1"/>
</dbReference>
<dbReference type="GO" id="GO:0061630">
    <property type="term" value="F:ubiquitin protein ligase activity"/>
    <property type="evidence" value="ECO:0007669"/>
    <property type="project" value="UniProtKB-EC"/>
</dbReference>
<keyword evidence="12" id="KW-0175">Coiled coil</keyword>
<dbReference type="Gene3D" id="3.40.50.620">
    <property type="entry name" value="HUPs"/>
    <property type="match status" value="1"/>
</dbReference>
<gene>
    <name evidence="16" type="ORF">CARUB_v10022633mg</name>
</gene>
<feature type="compositionally biased region" description="Polar residues" evidence="13">
    <location>
        <begin position="243"/>
        <end position="273"/>
    </location>
</feature>
<dbReference type="SUPFAM" id="SSF57850">
    <property type="entry name" value="RING/U-box"/>
    <property type="match status" value="1"/>
</dbReference>
<organism evidence="16 17">
    <name type="scientific">Capsella rubella</name>
    <dbReference type="NCBI Taxonomy" id="81985"/>
    <lineage>
        <taxon>Eukaryota</taxon>
        <taxon>Viridiplantae</taxon>
        <taxon>Streptophyta</taxon>
        <taxon>Embryophyta</taxon>
        <taxon>Tracheophyta</taxon>
        <taxon>Spermatophyta</taxon>
        <taxon>Magnoliopsida</taxon>
        <taxon>eudicotyledons</taxon>
        <taxon>Gunneridae</taxon>
        <taxon>Pentapetalae</taxon>
        <taxon>rosids</taxon>
        <taxon>malvids</taxon>
        <taxon>Brassicales</taxon>
        <taxon>Brassicaceae</taxon>
        <taxon>Camelineae</taxon>
        <taxon>Capsella</taxon>
    </lineage>
</organism>
<dbReference type="KEGG" id="crb:17888132"/>
<dbReference type="OrthoDB" id="4062651at2759"/>
<dbReference type="InterPro" id="IPR013083">
    <property type="entry name" value="Znf_RING/FYVE/PHD"/>
</dbReference>
<feature type="binding site" evidence="11">
    <location>
        <position position="513"/>
    </location>
    <ligand>
        <name>ATP</name>
        <dbReference type="ChEBI" id="CHEBI:30616"/>
    </ligand>
</feature>
<dbReference type="PROSITE" id="PS51698">
    <property type="entry name" value="U_BOX"/>
    <property type="match status" value="1"/>
</dbReference>
<comment type="catalytic activity">
    <reaction evidence="1">
        <text>S-ubiquitinyl-[E2 ubiquitin-conjugating enzyme]-L-cysteine + [acceptor protein]-L-lysine = [E2 ubiquitin-conjugating enzyme]-L-cysteine + N(6)-ubiquitinyl-[acceptor protein]-L-lysine.</text>
        <dbReference type="EC" id="2.3.2.27"/>
    </reaction>
</comment>
<dbReference type="AlphaFoldDB" id="R0HB07"/>
<dbReference type="Pfam" id="PF00069">
    <property type="entry name" value="Pkinase"/>
    <property type="match status" value="1"/>
</dbReference>
<evidence type="ECO:0000256" key="9">
    <source>
        <dbReference type="ARBA" id="ARBA00022786"/>
    </source>
</evidence>
<evidence type="ECO:0000256" key="8">
    <source>
        <dbReference type="ARBA" id="ARBA00022777"/>
    </source>
</evidence>
<evidence type="ECO:0000256" key="2">
    <source>
        <dbReference type="ARBA" id="ARBA00003861"/>
    </source>
</evidence>
<dbReference type="EMBL" id="KB870808">
    <property type="protein sequence ID" value="EOA26574.1"/>
    <property type="molecule type" value="Genomic_DNA"/>
</dbReference>
<dbReference type="PANTHER" id="PTHR45647:SF100">
    <property type="entry name" value="U-BOX DOMAIN-CONTAINING PROTEIN 33"/>
    <property type="match status" value="1"/>
</dbReference>